<dbReference type="Gene3D" id="3.90.550.10">
    <property type="entry name" value="Spore Coat Polysaccharide Biosynthesis Protein SpsA, Chain A"/>
    <property type="match status" value="1"/>
</dbReference>
<dbReference type="GO" id="GO:0006487">
    <property type="term" value="P:protein N-linked glycosylation"/>
    <property type="evidence" value="ECO:0007669"/>
    <property type="project" value="TreeGrafter"/>
</dbReference>
<evidence type="ECO:0008006" key="3">
    <source>
        <dbReference type="Google" id="ProtNLM"/>
    </source>
</evidence>
<dbReference type="PANTHER" id="PTHR10859">
    <property type="entry name" value="GLYCOSYL TRANSFERASE"/>
    <property type="match status" value="1"/>
</dbReference>
<reference evidence="1 2" key="1">
    <citation type="submission" date="2017-04" db="EMBL/GenBank/DDBJ databases">
        <title>Novel microbial lineages endemic to geothermal iron-oxide mats fill important gaps in the evolutionary history of Archaea.</title>
        <authorList>
            <person name="Jay Z.J."/>
            <person name="Beam J.P."/>
            <person name="Dlakic M."/>
            <person name="Rusch D.B."/>
            <person name="Kozubal M.A."/>
            <person name="Inskeep W.P."/>
        </authorList>
    </citation>
    <scope>NUCLEOTIDE SEQUENCE [LARGE SCALE GENOMIC DNA]</scope>
    <source>
        <strain evidence="1">OSP_D</strain>
    </source>
</reference>
<dbReference type="PANTHER" id="PTHR10859:SF91">
    <property type="entry name" value="DOLICHYL-PHOSPHATE BETA-GLUCOSYLTRANSFERASE"/>
    <property type="match status" value="1"/>
</dbReference>
<comment type="caution">
    <text evidence="1">The sequence shown here is derived from an EMBL/GenBank/DDBJ whole genome shotgun (WGS) entry which is preliminary data.</text>
</comment>
<dbReference type="InterPro" id="IPR029044">
    <property type="entry name" value="Nucleotide-diphossugar_trans"/>
</dbReference>
<gene>
    <name evidence="1" type="ORF">B9Q01_04880</name>
</gene>
<accession>A0A2R6AAG2</accession>
<dbReference type="Proteomes" id="UP000240880">
    <property type="component" value="Unassembled WGS sequence"/>
</dbReference>
<organism evidence="1 2">
    <name type="scientific">Candidatus Marsarchaeota G1 archaeon OSP_D</name>
    <dbReference type="NCBI Taxonomy" id="1978155"/>
    <lineage>
        <taxon>Archaea</taxon>
        <taxon>Candidatus Marsarchaeota</taxon>
        <taxon>Candidatus Marsarchaeota group 1</taxon>
    </lineage>
</organism>
<name>A0A2R6AAG2_9ARCH</name>
<sequence>MRLKGEPALKSVTPEFSIVFPVGREDPGFTQRLCKFMTELQRLLPHDKIEFLAATDVCETIDALRTLIPYGFRCFQLTTWLGKGGTLKSVLPLTNGRFSCLLDADTPISPKDVANALVSARSHKADVLFCVRSKRQHGALRITLSTAYNALVNLMFHTHVRDHQAGFKVLSRRAINTILPLIRTDGFGFDTELLVWAKKLGFVLSVFYAEWNEKRSDSTIPPLRTALTMLADLLALRYSTLKGTPPLKRVTVGKVLELSPCEKLDKEVGKEYMTTFNWNGKAPERLLRTAYFRLLKAHS</sequence>
<evidence type="ECO:0000313" key="2">
    <source>
        <dbReference type="Proteomes" id="UP000240880"/>
    </source>
</evidence>
<dbReference type="SUPFAM" id="SSF53448">
    <property type="entry name" value="Nucleotide-diphospho-sugar transferases"/>
    <property type="match status" value="1"/>
</dbReference>
<protein>
    <recommendedName>
        <fullName evidence="3">Glycosyltransferase 2-like domain-containing protein</fullName>
    </recommendedName>
</protein>
<dbReference type="AlphaFoldDB" id="A0A2R6AAG2"/>
<proteinExistence type="predicted"/>
<dbReference type="EMBL" id="NEXC01000025">
    <property type="protein sequence ID" value="PSN83400.1"/>
    <property type="molecule type" value="Genomic_DNA"/>
</dbReference>
<evidence type="ECO:0000313" key="1">
    <source>
        <dbReference type="EMBL" id="PSN83400.1"/>
    </source>
</evidence>